<dbReference type="InterPro" id="IPR038215">
    <property type="entry name" value="TN5-like_N_sf"/>
</dbReference>
<dbReference type="Gene3D" id="1.10.740.10">
    <property type="entry name" value="Transferase Inhibitor Protein From Tn5, Chain"/>
    <property type="match status" value="1"/>
</dbReference>
<dbReference type="InterPro" id="IPR014737">
    <property type="entry name" value="Transposase_Tn5-like_C"/>
</dbReference>
<organism evidence="2 3">
    <name type="scientific">Hymenobacter jeollabukensis</name>
    <dbReference type="NCBI Taxonomy" id="2025313"/>
    <lineage>
        <taxon>Bacteria</taxon>
        <taxon>Pseudomonadati</taxon>
        <taxon>Bacteroidota</taxon>
        <taxon>Cytophagia</taxon>
        <taxon>Cytophagales</taxon>
        <taxon>Hymenobacteraceae</taxon>
        <taxon>Hymenobacter</taxon>
    </lineage>
</organism>
<evidence type="ECO:0000259" key="1">
    <source>
        <dbReference type="Pfam" id="PF14706"/>
    </source>
</evidence>
<dbReference type="OrthoDB" id="940548at2"/>
<keyword evidence="3" id="KW-1185">Reference proteome</keyword>
<comment type="caution">
    <text evidence="2">The sequence shown here is derived from an EMBL/GenBank/DDBJ whole genome shotgun (WGS) entry which is preliminary data.</text>
</comment>
<protein>
    <submittedName>
        <fullName evidence="2">IS4 family transposase</fullName>
    </submittedName>
</protein>
<dbReference type="PANTHER" id="PTHR37319">
    <property type="entry name" value="TRANSPOSASE"/>
    <property type="match status" value="1"/>
</dbReference>
<dbReference type="Proteomes" id="UP000305517">
    <property type="component" value="Unassembled WGS sequence"/>
</dbReference>
<dbReference type="InterPro" id="IPR054836">
    <property type="entry name" value="Tn5_transposase"/>
</dbReference>
<gene>
    <name evidence="2" type="ORF">FDY95_23135</name>
</gene>
<dbReference type="Pfam" id="PF14706">
    <property type="entry name" value="Tnp_DNA_bind"/>
    <property type="match status" value="1"/>
</dbReference>
<dbReference type="InterPro" id="IPR047768">
    <property type="entry name" value="Tn5p-like"/>
</dbReference>
<evidence type="ECO:0000313" key="2">
    <source>
        <dbReference type="EMBL" id="TLM88731.1"/>
    </source>
</evidence>
<proteinExistence type="predicted"/>
<name>A0A5R8WJ86_9BACT</name>
<reference evidence="2 3" key="1">
    <citation type="submission" date="2019-05" db="EMBL/GenBank/DDBJ databases">
        <title>Hymenobacter edaphi sp. nov., isolated from abandoned arsenic-contaminated farmland soil.</title>
        <authorList>
            <person name="Nie L."/>
        </authorList>
    </citation>
    <scope>NUCLEOTIDE SEQUENCE [LARGE SCALE GENOMIC DNA]</scope>
    <source>
        <strain evidence="2 3">1-3-3-8</strain>
    </source>
</reference>
<sequence length="541" mass="59422">MHEEEIIVVVSAKVAFRYFSYCLNNVALPPPSSRPAVAGTPTQAMTCSAFPTPAALPTRRLSEHFADADQWTHRQFGAVQLGDRRRTRRVETLVAAWARHPGASIPQACAGQSYACKAAYYLLAQPHVTPDVLQQPHREQVRAALQEPGTFLLLEDTTEVIWPKTGQRRAGLGPVGQGAAASQGVLLHSVIAARWTAGAEPASTRRPPVPVLGLLDQQFYLRVPIPATEKALAYNPYQRRQKRARESDLWTNSLRQLEAPPTHARWVVVADRGADIHTHLQYCQQRGLGFVVRSAQDRALVDPSSGASAGRLRAQASTWPPCGQFSLPLRTRPGAPKRDVVLQLSFSPLLALRAPQRPGFSTGRGDPVRCGAVRVWEAGTDGRAPALEWLLLCDQAAQDVTQALACVQQYASRWLIEDFHKALKSGVRIERLQLHTGPRLFAAIALLSVVALALVDLREQVHQMPAQSAEQAGLSETALAVLRRCTAKPLQTGRDVWQAIAQLGGHLSRVKDRLPGWQTLWKGLMTLRLLVTGFRFAVYSP</sequence>
<dbReference type="InterPro" id="IPR014735">
    <property type="entry name" value="Transposase_Tn5-like_N"/>
</dbReference>
<dbReference type="NCBIfam" id="NF033590">
    <property type="entry name" value="transpos_IS4_3"/>
    <property type="match status" value="1"/>
</dbReference>
<dbReference type="SUPFAM" id="SSF53098">
    <property type="entry name" value="Ribonuclease H-like"/>
    <property type="match status" value="1"/>
</dbReference>
<accession>A0A5R8WJ86</accession>
<dbReference type="EMBL" id="VAJM01000016">
    <property type="protein sequence ID" value="TLM88731.1"/>
    <property type="molecule type" value="Genomic_DNA"/>
</dbReference>
<evidence type="ECO:0000313" key="3">
    <source>
        <dbReference type="Proteomes" id="UP000305517"/>
    </source>
</evidence>
<dbReference type="Gene3D" id="3.90.350.10">
    <property type="entry name" value="Transposase Inhibitor Protein From Tn5, Chain A, domain 1"/>
    <property type="match status" value="1"/>
</dbReference>
<dbReference type="PANTHER" id="PTHR37319:SF1">
    <property type="entry name" value="TRANSPOSASE TN5 DIMERISATION DOMAIN-CONTAINING PROTEIN"/>
    <property type="match status" value="1"/>
</dbReference>
<dbReference type="AlphaFoldDB" id="A0A5R8WJ86"/>
<feature type="domain" description="Transposase Tn5-like N-terminal" evidence="1">
    <location>
        <begin position="69"/>
        <end position="128"/>
    </location>
</feature>
<dbReference type="Gene3D" id="1.10.246.40">
    <property type="entry name" value="Tn5 transposase, domain 1"/>
    <property type="match status" value="1"/>
</dbReference>
<dbReference type="InterPro" id="IPR012337">
    <property type="entry name" value="RNaseH-like_sf"/>
</dbReference>